<dbReference type="RefSeq" id="WP_270160552.1">
    <property type="nucleotide sequence ID" value="NZ_CP089391.1"/>
</dbReference>
<organism evidence="2 3">
    <name type="scientific">Bradyrhizobium xenonodulans</name>
    <dbReference type="NCBI Taxonomy" id="2736875"/>
    <lineage>
        <taxon>Bacteria</taxon>
        <taxon>Pseudomonadati</taxon>
        <taxon>Pseudomonadota</taxon>
        <taxon>Alphaproteobacteria</taxon>
        <taxon>Hyphomicrobiales</taxon>
        <taxon>Nitrobacteraceae</taxon>
        <taxon>Bradyrhizobium</taxon>
    </lineage>
</organism>
<protein>
    <recommendedName>
        <fullName evidence="4">LPXTG cell wall anchor domain-containing protein</fullName>
    </recommendedName>
</protein>
<evidence type="ECO:0000313" key="2">
    <source>
        <dbReference type="EMBL" id="WBL75737.1"/>
    </source>
</evidence>
<sequence>MISHWIAVIALFLIVAGGMALAWPRRKKASGLGADIDGPGPSIDAGSDHHSGGDGLSAGD</sequence>
<keyword evidence="3" id="KW-1185">Reference proteome</keyword>
<evidence type="ECO:0008006" key="4">
    <source>
        <dbReference type="Google" id="ProtNLM"/>
    </source>
</evidence>
<dbReference type="EMBL" id="CP089391">
    <property type="protein sequence ID" value="WBL75737.1"/>
    <property type="molecule type" value="Genomic_DNA"/>
</dbReference>
<proteinExistence type="predicted"/>
<evidence type="ECO:0000256" key="1">
    <source>
        <dbReference type="SAM" id="MobiDB-lite"/>
    </source>
</evidence>
<gene>
    <name evidence="2" type="ORF">I3J27_22155</name>
</gene>
<feature type="region of interest" description="Disordered" evidence="1">
    <location>
        <begin position="33"/>
        <end position="60"/>
    </location>
</feature>
<reference evidence="2" key="1">
    <citation type="submission" date="2021-12" db="EMBL/GenBank/DDBJ databases">
        <title>Bradyrhizobium xenonodulans sp. nov.</title>
        <authorList>
            <person name="Claassens R."/>
            <person name="Venter S.N."/>
            <person name="Beukes C.W."/>
            <person name="Stepkowski T."/>
            <person name="Steenkamp E.T."/>
        </authorList>
    </citation>
    <scope>NUCLEOTIDE SEQUENCE</scope>
    <source>
        <strain evidence="2">14AB</strain>
    </source>
</reference>
<dbReference type="Proteomes" id="UP001179614">
    <property type="component" value="Chromosome"/>
</dbReference>
<evidence type="ECO:0000313" key="3">
    <source>
        <dbReference type="Proteomes" id="UP001179614"/>
    </source>
</evidence>
<name>A0ABY7MGF4_9BRAD</name>
<accession>A0ABY7MGF4</accession>